<dbReference type="EMBL" id="DP000238">
    <property type="protein sequence ID" value="ABK77351.1"/>
    <property type="molecule type" value="Genomic_DNA"/>
</dbReference>
<dbReference type="KEGG" id="csy:CENSYa_0718"/>
<sequence length="109" mass="11791">MFLNRLPARLRRHAEELMENHGTGIYFFDLSILPNPPVALQGDRPAGVGKACRLEAGGPPCAARESSHIRSDENDSNTNGCQDRQAPKGKKDTPRGGQADRAQAGAPMR</sequence>
<reference evidence="2 3" key="1">
    <citation type="journal article" date="2006" name="Proc. Natl. Acad. Sci. U.S.A.">
        <title>Genomic analysis of the uncultivated marine crenarchaeote Cenarchaeum symbiosum.</title>
        <authorList>
            <person name="Hallam S.J."/>
            <person name="Konstantinidis K.T."/>
            <person name="Putnam N."/>
            <person name="Schleper C."/>
            <person name="Watanabe Y."/>
            <person name="Sugahara J."/>
            <person name="Preston C."/>
            <person name="de la Torre J."/>
            <person name="Richardson P.M."/>
            <person name="DeLong E.F."/>
        </authorList>
    </citation>
    <scope>NUCLEOTIDE SEQUENCE [LARGE SCALE GENOMIC DNA]</scope>
    <source>
        <strain evidence="3">A</strain>
    </source>
</reference>
<accession>A0RVI4</accession>
<gene>
    <name evidence="2" type="ordered locus">CENSYa_0718</name>
</gene>
<proteinExistence type="predicted"/>
<feature type="compositionally biased region" description="Basic and acidic residues" evidence="1">
    <location>
        <begin position="85"/>
        <end position="94"/>
    </location>
</feature>
<dbReference type="EnsemblBacteria" id="ABK77351">
    <property type="protein sequence ID" value="ABK77351"/>
    <property type="gene ID" value="CENSYa_0718"/>
</dbReference>
<evidence type="ECO:0000313" key="3">
    <source>
        <dbReference type="Proteomes" id="UP000000758"/>
    </source>
</evidence>
<evidence type="ECO:0000313" key="2">
    <source>
        <dbReference type="EMBL" id="ABK77351.1"/>
    </source>
</evidence>
<protein>
    <submittedName>
        <fullName evidence="2">Uncharacterized protein</fullName>
    </submittedName>
</protein>
<dbReference type="HOGENOM" id="CLU_2177776_0_0_2"/>
<feature type="region of interest" description="Disordered" evidence="1">
    <location>
        <begin position="57"/>
        <end position="109"/>
    </location>
</feature>
<organism evidence="2 3">
    <name type="scientific">Cenarchaeum symbiosum (strain A)</name>
    <dbReference type="NCBI Taxonomy" id="414004"/>
    <lineage>
        <taxon>Archaea</taxon>
        <taxon>Nitrososphaerota</taxon>
        <taxon>Candidatus Cenarchaeales</taxon>
        <taxon>Candidatus Cenarchaeaceae</taxon>
        <taxon>Candidatus Cenarchaeum</taxon>
    </lineage>
</organism>
<dbReference type="Proteomes" id="UP000000758">
    <property type="component" value="Chromosome"/>
</dbReference>
<evidence type="ECO:0000256" key="1">
    <source>
        <dbReference type="SAM" id="MobiDB-lite"/>
    </source>
</evidence>
<feature type="compositionally biased region" description="Low complexity" evidence="1">
    <location>
        <begin position="95"/>
        <end position="109"/>
    </location>
</feature>
<name>A0RVI4_CENSY</name>
<dbReference type="STRING" id="414004.CENSYa_0718"/>
<dbReference type="AlphaFoldDB" id="A0RVI4"/>
<keyword evidence="3" id="KW-1185">Reference proteome</keyword>